<evidence type="ECO:0000256" key="6">
    <source>
        <dbReference type="ARBA" id="ARBA00058385"/>
    </source>
</evidence>
<proteinExistence type="inferred from homology"/>
<keyword evidence="3" id="KW-0009">Actin-binding</keyword>
<dbReference type="GO" id="GO:0051015">
    <property type="term" value="F:actin filament binding"/>
    <property type="evidence" value="ECO:0007669"/>
    <property type="project" value="TreeGrafter"/>
</dbReference>
<keyword evidence="2" id="KW-0963">Cytoplasm</keyword>
<dbReference type="InterPro" id="IPR002108">
    <property type="entry name" value="ADF-H"/>
</dbReference>
<dbReference type="EMBL" id="BMAT01000719">
    <property type="protein sequence ID" value="GFR71694.1"/>
    <property type="molecule type" value="Genomic_DNA"/>
</dbReference>
<evidence type="ECO:0000256" key="7">
    <source>
        <dbReference type="ARBA" id="ARBA00062335"/>
    </source>
</evidence>
<evidence type="ECO:0000259" key="9">
    <source>
        <dbReference type="PROSITE" id="PS51263"/>
    </source>
</evidence>
<dbReference type="PROSITE" id="PS51263">
    <property type="entry name" value="ADF_H"/>
    <property type="match status" value="2"/>
</dbReference>
<feature type="domain" description="ADF-H" evidence="9">
    <location>
        <begin position="14"/>
        <end position="146"/>
    </location>
</feature>
<dbReference type="CDD" id="cd11282">
    <property type="entry name" value="ADF_coactosin_like"/>
    <property type="match status" value="1"/>
</dbReference>
<comment type="function">
    <text evidence="6">Binds to F-actin in a calcium-independent manner. Has no direct effect on actin depolymerization. Acts as a chaperone for ALOX5 (5LO), influencing both its stability and activity in leukotrienes synthesis.</text>
</comment>
<dbReference type="Proteomes" id="UP000762676">
    <property type="component" value="Unassembled WGS sequence"/>
</dbReference>
<protein>
    <recommendedName>
        <fullName evidence="8">Coactosin-like protein</fullName>
    </recommendedName>
</protein>
<organism evidence="10 11">
    <name type="scientific">Elysia marginata</name>
    <dbReference type="NCBI Taxonomy" id="1093978"/>
    <lineage>
        <taxon>Eukaryota</taxon>
        <taxon>Metazoa</taxon>
        <taxon>Spiralia</taxon>
        <taxon>Lophotrochozoa</taxon>
        <taxon>Mollusca</taxon>
        <taxon>Gastropoda</taxon>
        <taxon>Heterobranchia</taxon>
        <taxon>Euthyneura</taxon>
        <taxon>Panpulmonata</taxon>
        <taxon>Sacoglossa</taxon>
        <taxon>Placobranchoidea</taxon>
        <taxon>Plakobranchidae</taxon>
        <taxon>Elysia</taxon>
    </lineage>
</organism>
<accession>A0AAV4FFH0</accession>
<dbReference type="InterPro" id="IPR029006">
    <property type="entry name" value="ADF-H/Gelsolin-like_dom_sf"/>
</dbReference>
<dbReference type="SUPFAM" id="SSF55753">
    <property type="entry name" value="Actin depolymerizing proteins"/>
    <property type="match status" value="2"/>
</dbReference>
<keyword evidence="11" id="KW-1185">Reference proteome</keyword>
<dbReference type="GO" id="GO:0030864">
    <property type="term" value="C:cortical actin cytoskeleton"/>
    <property type="evidence" value="ECO:0007669"/>
    <property type="project" value="TreeGrafter"/>
</dbReference>
<feature type="domain" description="ADF-H" evidence="9">
    <location>
        <begin position="193"/>
        <end position="328"/>
    </location>
</feature>
<dbReference type="Pfam" id="PF00241">
    <property type="entry name" value="Cofilin_ADF"/>
    <property type="match status" value="2"/>
</dbReference>
<comment type="caution">
    <text evidence="10">The sequence shown here is derived from an EMBL/GenBank/DDBJ whole genome shotgun (WGS) entry which is preliminary data.</text>
</comment>
<keyword evidence="4" id="KW-0206">Cytoskeleton</keyword>
<evidence type="ECO:0000256" key="1">
    <source>
        <dbReference type="ARBA" id="ARBA00004245"/>
    </source>
</evidence>
<dbReference type="SMART" id="SM00102">
    <property type="entry name" value="ADF"/>
    <property type="match status" value="1"/>
</dbReference>
<dbReference type="GO" id="GO:0030427">
    <property type="term" value="C:site of polarized growth"/>
    <property type="evidence" value="ECO:0007669"/>
    <property type="project" value="TreeGrafter"/>
</dbReference>
<dbReference type="Gene3D" id="3.40.20.10">
    <property type="entry name" value="Severin"/>
    <property type="match status" value="2"/>
</dbReference>
<gene>
    <name evidence="10" type="ORF">ElyMa_000359300</name>
</gene>
<comment type="subunit">
    <text evidence="7">Interacts with 5-lipoxygenase (ALOX5/5LO) in a calcium-independent manner. Binds to F-actin with a stoichiometry of 1:2.</text>
</comment>
<comment type="similarity">
    <text evidence="5">Belongs to the actin-binding proteins ADF family. Coactosin subfamily.</text>
</comment>
<dbReference type="GO" id="GO:0005884">
    <property type="term" value="C:actin filament"/>
    <property type="evidence" value="ECO:0007669"/>
    <property type="project" value="TreeGrafter"/>
</dbReference>
<reference evidence="10 11" key="1">
    <citation type="journal article" date="2021" name="Elife">
        <title>Chloroplast acquisition without the gene transfer in kleptoplastic sea slugs, Plakobranchus ocellatus.</title>
        <authorList>
            <person name="Maeda T."/>
            <person name="Takahashi S."/>
            <person name="Yoshida T."/>
            <person name="Shimamura S."/>
            <person name="Takaki Y."/>
            <person name="Nagai Y."/>
            <person name="Toyoda A."/>
            <person name="Suzuki Y."/>
            <person name="Arimoto A."/>
            <person name="Ishii H."/>
            <person name="Satoh N."/>
            <person name="Nishiyama T."/>
            <person name="Hasebe M."/>
            <person name="Maruyama T."/>
            <person name="Minagawa J."/>
            <person name="Obokata J."/>
            <person name="Shigenobu S."/>
        </authorList>
    </citation>
    <scope>NUCLEOTIDE SEQUENCE [LARGE SCALE GENOMIC DNA]</scope>
</reference>
<dbReference type="FunFam" id="3.40.20.10:FF:000018">
    <property type="entry name" value="Coactosin-like 1"/>
    <property type="match status" value="2"/>
</dbReference>
<comment type="subcellular location">
    <subcellularLocation>
        <location evidence="1">Cytoplasm</location>
        <location evidence="1">Cytoskeleton</location>
    </subcellularLocation>
</comment>
<evidence type="ECO:0000313" key="11">
    <source>
        <dbReference type="Proteomes" id="UP000762676"/>
    </source>
</evidence>
<sequence length="332" mass="36399">MLRDIPPVGIMSTEVTFENESDFAAAIAEVRNDASDVTYAFCGHVDGNPNVLGLLFKGTDNSEIASQMDSSQAMYGLARFETQVDMSTTVKFVYIRWMGDNIPFAKRGKFGVVGGSVDEKFSPYHVQVSTSSSDDLDTDKIIQMLMETAFTKSKVLESETDVSSRQMRGFTQTQLPQRNQKANFGVSAVASKGAGVDIQPDVYEGIARVREDTDAAKWMLAGYDGANPKGPVTCMGLGDGTLSDLQKSLDDSMPMYGLYRYEHTNAEGILTVKFVYIVWVGSQVKPMTKAKISTHKGAMEEIFCPAHVYVFATEVSEIDEAEIIEKIKQASS</sequence>
<dbReference type="PANTHER" id="PTHR10829:SF56">
    <property type="entry name" value="ADF-H DOMAIN-CONTAINING PROTEIN"/>
    <property type="match status" value="1"/>
</dbReference>
<evidence type="ECO:0000256" key="5">
    <source>
        <dbReference type="ARBA" id="ARBA00038052"/>
    </source>
</evidence>
<name>A0AAV4FFH0_9GAST</name>
<evidence type="ECO:0000256" key="8">
    <source>
        <dbReference type="ARBA" id="ARBA00068121"/>
    </source>
</evidence>
<dbReference type="PANTHER" id="PTHR10829">
    <property type="entry name" value="CORTACTIN AND DREBRIN"/>
    <property type="match status" value="1"/>
</dbReference>
<evidence type="ECO:0000256" key="2">
    <source>
        <dbReference type="ARBA" id="ARBA00022490"/>
    </source>
</evidence>
<evidence type="ECO:0000256" key="3">
    <source>
        <dbReference type="ARBA" id="ARBA00023203"/>
    </source>
</evidence>
<dbReference type="AlphaFoldDB" id="A0AAV4FFH0"/>
<evidence type="ECO:0000313" key="10">
    <source>
        <dbReference type="EMBL" id="GFR71694.1"/>
    </source>
</evidence>
<evidence type="ECO:0000256" key="4">
    <source>
        <dbReference type="ARBA" id="ARBA00023212"/>
    </source>
</evidence>
<dbReference type="GO" id="GO:0030833">
    <property type="term" value="P:regulation of actin filament polymerization"/>
    <property type="evidence" value="ECO:0007669"/>
    <property type="project" value="TreeGrafter"/>
</dbReference>